<dbReference type="PROSITE" id="PS00059">
    <property type="entry name" value="ADH_ZINC"/>
    <property type="match status" value="1"/>
</dbReference>
<dbReference type="SMART" id="SM00829">
    <property type="entry name" value="PKS_ER"/>
    <property type="match status" value="1"/>
</dbReference>
<dbReference type="PANTHER" id="PTHR43350:SF21">
    <property type="entry name" value="S-NITROSOMYCOTHIOL REDUCTASE MSCR"/>
    <property type="match status" value="1"/>
</dbReference>
<feature type="domain" description="Enoyl reductase (ER)" evidence="6">
    <location>
        <begin position="8"/>
        <end position="361"/>
    </location>
</feature>
<dbReference type="EMBL" id="UINC01003929">
    <property type="protein sequence ID" value="SVA10429.1"/>
    <property type="molecule type" value="Genomic_DNA"/>
</dbReference>
<dbReference type="InterPro" id="IPR011032">
    <property type="entry name" value="GroES-like_sf"/>
</dbReference>
<dbReference type="CDD" id="cd08279">
    <property type="entry name" value="Zn_ADH_class_III"/>
    <property type="match status" value="1"/>
</dbReference>
<comment type="cofactor">
    <cofactor evidence="1">
        <name>Zn(2+)</name>
        <dbReference type="ChEBI" id="CHEBI:29105"/>
    </cofactor>
</comment>
<dbReference type="PANTHER" id="PTHR43350">
    <property type="entry name" value="NAD-DEPENDENT ALCOHOL DEHYDROGENASE"/>
    <property type="match status" value="1"/>
</dbReference>
<dbReference type="Pfam" id="PF08240">
    <property type="entry name" value="ADH_N"/>
    <property type="match status" value="1"/>
</dbReference>
<keyword evidence="3" id="KW-0479">Metal-binding</keyword>
<proteinExistence type="inferred from homology"/>
<organism evidence="7">
    <name type="scientific">marine metagenome</name>
    <dbReference type="NCBI Taxonomy" id="408172"/>
    <lineage>
        <taxon>unclassified sequences</taxon>
        <taxon>metagenomes</taxon>
        <taxon>ecological metagenomes</taxon>
    </lineage>
</organism>
<dbReference type="InterPro" id="IPR013149">
    <property type="entry name" value="ADH-like_C"/>
</dbReference>
<evidence type="ECO:0000256" key="5">
    <source>
        <dbReference type="ARBA" id="ARBA00023002"/>
    </source>
</evidence>
<dbReference type="FunFam" id="3.40.50.720:FF:000003">
    <property type="entry name" value="S-(hydroxymethyl)glutathione dehydrogenase"/>
    <property type="match status" value="1"/>
</dbReference>
<evidence type="ECO:0000256" key="1">
    <source>
        <dbReference type="ARBA" id="ARBA00001947"/>
    </source>
</evidence>
<name>A0A381T3W1_9ZZZZ</name>
<feature type="non-terminal residue" evidence="7">
    <location>
        <position position="1"/>
    </location>
</feature>
<dbReference type="SUPFAM" id="SSF51735">
    <property type="entry name" value="NAD(P)-binding Rossmann-fold domains"/>
    <property type="match status" value="1"/>
</dbReference>
<dbReference type="GO" id="GO:0008270">
    <property type="term" value="F:zinc ion binding"/>
    <property type="evidence" value="ECO:0007669"/>
    <property type="project" value="InterPro"/>
</dbReference>
<dbReference type="Gene3D" id="3.90.180.10">
    <property type="entry name" value="Medium-chain alcohol dehydrogenases, catalytic domain"/>
    <property type="match status" value="1"/>
</dbReference>
<dbReference type="InterPro" id="IPR036291">
    <property type="entry name" value="NAD(P)-bd_dom_sf"/>
</dbReference>
<dbReference type="InterPro" id="IPR020843">
    <property type="entry name" value="ER"/>
</dbReference>
<accession>A0A381T3W1</accession>
<dbReference type="AlphaFoldDB" id="A0A381T3W1"/>
<keyword evidence="5" id="KW-0560">Oxidoreductase</keyword>
<keyword evidence="4" id="KW-0862">Zinc</keyword>
<sequence>VKAAVLFESNKPMPITELDQSEPKTGEVRVKMLAAGVCASDHHVMTGDNPTPMPIVLGHEGAGIVDAVGPGVTMVKKGDRCVLSFVPSCGHCRSCRTGLSNICDTNRETGTRQYDGTYRLYTSDGTEVHQFAKLGVFAESVVIPQQACYPMPDDVPMEVAALIGCSVTTGIGGVINQPNMRTGMTVAVIGVGGVGLNALQGAALMNASRVIAVDIHDHKLEFAYKFGATDVINASDQDAVAAIQEMTGDGVDFAFDTFGHKLTTEQAYKATRKGGTTVIVGLAPDGMNAEIPLVELVRNQKTLVGSYYGSASPHETFRKILDFYRQGRIDVGGMVTRRYKLDEINLAYEALERAEDGRGVIVFD</sequence>
<gene>
    <name evidence="7" type="ORF">METZ01_LOCUS63283</name>
</gene>
<dbReference type="InterPro" id="IPR013154">
    <property type="entry name" value="ADH-like_N"/>
</dbReference>
<evidence type="ECO:0000256" key="4">
    <source>
        <dbReference type="ARBA" id="ARBA00022833"/>
    </source>
</evidence>
<evidence type="ECO:0000259" key="6">
    <source>
        <dbReference type="SMART" id="SM00829"/>
    </source>
</evidence>
<evidence type="ECO:0000256" key="3">
    <source>
        <dbReference type="ARBA" id="ARBA00022723"/>
    </source>
</evidence>
<dbReference type="Gene3D" id="3.40.50.720">
    <property type="entry name" value="NAD(P)-binding Rossmann-like Domain"/>
    <property type="match status" value="1"/>
</dbReference>
<evidence type="ECO:0000256" key="2">
    <source>
        <dbReference type="ARBA" id="ARBA00008072"/>
    </source>
</evidence>
<reference evidence="7" key="1">
    <citation type="submission" date="2018-05" db="EMBL/GenBank/DDBJ databases">
        <authorList>
            <person name="Lanie J.A."/>
            <person name="Ng W.-L."/>
            <person name="Kazmierczak K.M."/>
            <person name="Andrzejewski T.M."/>
            <person name="Davidsen T.M."/>
            <person name="Wayne K.J."/>
            <person name="Tettelin H."/>
            <person name="Glass J.I."/>
            <person name="Rusch D."/>
            <person name="Podicherti R."/>
            <person name="Tsui H.-C.T."/>
            <person name="Winkler M.E."/>
        </authorList>
    </citation>
    <scope>NUCLEOTIDE SEQUENCE</scope>
</reference>
<dbReference type="InterPro" id="IPR002328">
    <property type="entry name" value="ADH_Zn_CS"/>
</dbReference>
<protein>
    <recommendedName>
        <fullName evidence="6">Enoyl reductase (ER) domain-containing protein</fullName>
    </recommendedName>
</protein>
<dbReference type="Pfam" id="PF00107">
    <property type="entry name" value="ADH_zinc_N"/>
    <property type="match status" value="1"/>
</dbReference>
<dbReference type="GO" id="GO:0016491">
    <property type="term" value="F:oxidoreductase activity"/>
    <property type="evidence" value="ECO:0007669"/>
    <property type="project" value="UniProtKB-KW"/>
</dbReference>
<comment type="similarity">
    <text evidence="2">Belongs to the zinc-containing alcohol dehydrogenase family.</text>
</comment>
<dbReference type="SUPFAM" id="SSF50129">
    <property type="entry name" value="GroES-like"/>
    <property type="match status" value="1"/>
</dbReference>
<evidence type="ECO:0000313" key="7">
    <source>
        <dbReference type="EMBL" id="SVA10429.1"/>
    </source>
</evidence>